<feature type="transmembrane region" description="Helical" evidence="1">
    <location>
        <begin position="422"/>
        <end position="440"/>
    </location>
</feature>
<accession>A0A9P4M561</accession>
<proteinExistence type="predicted"/>
<gene>
    <name evidence="3" type="ORF">NA57DRAFT_40499</name>
</gene>
<keyword evidence="1" id="KW-0812">Transmembrane</keyword>
<evidence type="ECO:0000259" key="2">
    <source>
        <dbReference type="Pfam" id="PF01757"/>
    </source>
</evidence>
<organism evidence="3 4">
    <name type="scientific">Rhizodiscina lignyota</name>
    <dbReference type="NCBI Taxonomy" id="1504668"/>
    <lineage>
        <taxon>Eukaryota</taxon>
        <taxon>Fungi</taxon>
        <taxon>Dikarya</taxon>
        <taxon>Ascomycota</taxon>
        <taxon>Pezizomycotina</taxon>
        <taxon>Dothideomycetes</taxon>
        <taxon>Pleosporomycetidae</taxon>
        <taxon>Aulographales</taxon>
        <taxon>Rhizodiscinaceae</taxon>
        <taxon>Rhizodiscina</taxon>
    </lineage>
</organism>
<evidence type="ECO:0000313" key="4">
    <source>
        <dbReference type="Proteomes" id="UP000799772"/>
    </source>
</evidence>
<comment type="caution">
    <text evidence="3">The sequence shown here is derived from an EMBL/GenBank/DDBJ whole genome shotgun (WGS) entry which is preliminary data.</text>
</comment>
<dbReference type="OrthoDB" id="5819582at2759"/>
<reference evidence="3" key="1">
    <citation type="journal article" date="2020" name="Stud. Mycol.">
        <title>101 Dothideomycetes genomes: a test case for predicting lifestyles and emergence of pathogens.</title>
        <authorList>
            <person name="Haridas S."/>
            <person name="Albert R."/>
            <person name="Binder M."/>
            <person name="Bloem J."/>
            <person name="Labutti K."/>
            <person name="Salamov A."/>
            <person name="Andreopoulos B."/>
            <person name="Baker S."/>
            <person name="Barry K."/>
            <person name="Bills G."/>
            <person name="Bluhm B."/>
            <person name="Cannon C."/>
            <person name="Castanera R."/>
            <person name="Culley D."/>
            <person name="Daum C."/>
            <person name="Ezra D."/>
            <person name="Gonzalez J."/>
            <person name="Henrissat B."/>
            <person name="Kuo A."/>
            <person name="Liang C."/>
            <person name="Lipzen A."/>
            <person name="Lutzoni F."/>
            <person name="Magnuson J."/>
            <person name="Mondo S."/>
            <person name="Nolan M."/>
            <person name="Ohm R."/>
            <person name="Pangilinan J."/>
            <person name="Park H.-J."/>
            <person name="Ramirez L."/>
            <person name="Alfaro M."/>
            <person name="Sun H."/>
            <person name="Tritt A."/>
            <person name="Yoshinaga Y."/>
            <person name="Zwiers L.-H."/>
            <person name="Turgeon B."/>
            <person name="Goodwin S."/>
            <person name="Spatafora J."/>
            <person name="Crous P."/>
            <person name="Grigoriev I."/>
        </authorList>
    </citation>
    <scope>NUCLEOTIDE SEQUENCE</scope>
    <source>
        <strain evidence="3">CBS 133067</strain>
    </source>
</reference>
<dbReference type="PANTHER" id="PTHR23028">
    <property type="entry name" value="ACETYLTRANSFERASE"/>
    <property type="match status" value="1"/>
</dbReference>
<feature type="transmembrane region" description="Helical" evidence="1">
    <location>
        <begin position="138"/>
        <end position="156"/>
    </location>
</feature>
<feature type="transmembrane region" description="Helical" evidence="1">
    <location>
        <begin position="363"/>
        <end position="382"/>
    </location>
</feature>
<feature type="domain" description="Acyltransferase 3" evidence="2">
    <location>
        <begin position="35"/>
        <end position="388"/>
    </location>
</feature>
<dbReference type="PANTHER" id="PTHR23028:SF125">
    <property type="entry name" value="ACYLTRANSFERASE"/>
    <property type="match status" value="1"/>
</dbReference>
<evidence type="ECO:0000256" key="1">
    <source>
        <dbReference type="SAM" id="Phobius"/>
    </source>
</evidence>
<dbReference type="Proteomes" id="UP000799772">
    <property type="component" value="Unassembled WGS sequence"/>
</dbReference>
<keyword evidence="4" id="KW-1185">Reference proteome</keyword>
<dbReference type="InterPro" id="IPR002656">
    <property type="entry name" value="Acyl_transf_3_dom"/>
</dbReference>
<keyword evidence="1" id="KW-1133">Transmembrane helix</keyword>
<feature type="transmembrane region" description="Helical" evidence="1">
    <location>
        <begin position="87"/>
        <end position="107"/>
    </location>
</feature>
<dbReference type="InterPro" id="IPR050879">
    <property type="entry name" value="Acyltransferase_3"/>
</dbReference>
<protein>
    <recommendedName>
        <fullName evidence="2">Acyltransferase 3 domain-containing protein</fullName>
    </recommendedName>
</protein>
<keyword evidence="1" id="KW-0472">Membrane</keyword>
<feature type="transmembrane region" description="Helical" evidence="1">
    <location>
        <begin position="201"/>
        <end position="223"/>
    </location>
</feature>
<evidence type="ECO:0000313" key="3">
    <source>
        <dbReference type="EMBL" id="KAF2097678.1"/>
    </source>
</evidence>
<dbReference type="Pfam" id="PF01757">
    <property type="entry name" value="Acyl_transf_3"/>
    <property type="match status" value="1"/>
</dbReference>
<feature type="transmembrane region" description="Helical" evidence="1">
    <location>
        <begin position="332"/>
        <end position="351"/>
    </location>
</feature>
<dbReference type="GO" id="GO:0016747">
    <property type="term" value="F:acyltransferase activity, transferring groups other than amino-acyl groups"/>
    <property type="evidence" value="ECO:0007669"/>
    <property type="project" value="InterPro"/>
</dbReference>
<dbReference type="AlphaFoldDB" id="A0A9P4M561"/>
<sequence>MPVQPSRWSFALVRPILLNKLGGLGTRNKPLKRTAWLDGLRGFAAFLVYWHHHQLWAHYPTGETVIFENAFGYDNKYYFVALPVVRIFFSGGHYAVTVFFVISGYVLSTKPLSLIQAGELAKAGDSIGSALFRRWLRLYIPVIGTTFLYMSCWHWFGIWTAAGEMKENWWAELWSWYAEFKNYSFVFRTGDDSSFPYLYNFHVWSIPVEFKGSIIVYTALFAFSRCARNPRIWCELSLIFYFLYVADGWYGAMFMAGMLLCEIDLLAIANELPRFFSYFESFKELLFLNLFIASLYLGGVPSSDWDIQVLEKSPGWAYLSYLKPQAVFDFKWFYLFWAALFLVASVPRLPWLKHFFEGRFCQYLGRISFALYLVHGPILWVLGDRLYTATGFTRDSHKERLPKWIDAFPISKAGPLGLEPSFLVPHVILLPVTLWLAEIVTKLFDEPSVKIASWLYNKSLAPRSTPNLNP</sequence>
<dbReference type="EMBL" id="ML978127">
    <property type="protein sequence ID" value="KAF2097678.1"/>
    <property type="molecule type" value="Genomic_DNA"/>
</dbReference>
<name>A0A9P4M561_9PEZI</name>